<evidence type="ECO:0000256" key="2">
    <source>
        <dbReference type="ARBA" id="ARBA00022801"/>
    </source>
</evidence>
<dbReference type="GO" id="GO:0005829">
    <property type="term" value="C:cytosol"/>
    <property type="evidence" value="ECO:0007669"/>
    <property type="project" value="TreeGrafter"/>
</dbReference>
<dbReference type="InterPro" id="IPR001360">
    <property type="entry name" value="Glyco_hydro_1"/>
</dbReference>
<dbReference type="GO" id="GO:0008422">
    <property type="term" value="F:beta-glucosidase activity"/>
    <property type="evidence" value="ECO:0007669"/>
    <property type="project" value="TreeGrafter"/>
</dbReference>
<dbReference type="FunFam" id="3.20.20.80:FF:000004">
    <property type="entry name" value="Beta-glucosidase 6-phospho-beta-glucosidase"/>
    <property type="match status" value="1"/>
</dbReference>
<name>A0A1Y4LFX9_9FIRM</name>
<sequence>MQMQFPKDFLWGGATAANQYEGGWDEGGRGPSIDDVFTGGSVNTARRITIPPEVDAFYPNHEATDFYHHWKEDIALFAEMGFKVYRMSISWSRIFPNGDDAQPNEEGLAFYDAVFDELAKYGIEPLVTLSHYENPLHLTTEYGGWKNRALIDHFVRYADTVLRRYRGKVRRWLTFNEINMLSVPFGSFIAGGMLPETCTAQDRWDAMHNQLVASARAVRLAHEIDPENQMGCMIAYMCVYPRTCSPEDQLTQMSVDRLHNLLAGDVHVRGAYPSYAERLLAEEGVTLKVSEQDAADLRAGTVDFYTFSYYDSRCVGTAQEGDPSTGNGALGGLRNPYLQATEWGWQIDPKGLRWVLNHLYDRYQIPLMVVENGLGAMDEVAPDGRIHDPYRIDYLRQHIESMREAITDGVDLIGYTPWGCIDLVSASTGEMRKRYGMIYVDKHDDGTGDLSRHRKDSFYWYQKVIATNGSDLND</sequence>
<dbReference type="RefSeq" id="WP_087415833.1">
    <property type="nucleotide sequence ID" value="NZ_NFKL01000025.1"/>
</dbReference>
<reference evidence="6" key="1">
    <citation type="submission" date="2017-04" db="EMBL/GenBank/DDBJ databases">
        <title>Function of individual gut microbiota members based on whole genome sequencing of pure cultures obtained from chicken caecum.</title>
        <authorList>
            <person name="Medvecky M."/>
            <person name="Cejkova D."/>
            <person name="Polansky O."/>
            <person name="Karasova D."/>
            <person name="Kubasova T."/>
            <person name="Cizek A."/>
            <person name="Rychlik I."/>
        </authorList>
    </citation>
    <scope>NUCLEOTIDE SEQUENCE [LARGE SCALE GENOMIC DNA]</scope>
    <source>
        <strain evidence="6">An179</strain>
    </source>
</reference>
<dbReference type="AlphaFoldDB" id="A0A1Y4LFX9"/>
<dbReference type="Gene3D" id="3.20.20.80">
    <property type="entry name" value="Glycosidases"/>
    <property type="match status" value="1"/>
</dbReference>
<gene>
    <name evidence="5" type="ORF">B5F15_14560</name>
</gene>
<protein>
    <submittedName>
        <fullName evidence="5">6-phospho-beta-glucosidase</fullName>
    </submittedName>
</protein>
<dbReference type="InterPro" id="IPR017853">
    <property type="entry name" value="GH"/>
</dbReference>
<comment type="similarity">
    <text evidence="1 4">Belongs to the glycosyl hydrolase 1 family.</text>
</comment>
<dbReference type="STRING" id="501571.GCA_900143195_02449"/>
<dbReference type="EMBL" id="NFKL01000025">
    <property type="protein sequence ID" value="OUP55616.1"/>
    <property type="molecule type" value="Genomic_DNA"/>
</dbReference>
<dbReference type="Proteomes" id="UP000195326">
    <property type="component" value="Unassembled WGS sequence"/>
</dbReference>
<dbReference type="Pfam" id="PF00232">
    <property type="entry name" value="Glyco_hydro_1"/>
    <property type="match status" value="1"/>
</dbReference>
<dbReference type="SUPFAM" id="SSF51445">
    <property type="entry name" value="(Trans)glycosidases"/>
    <property type="match status" value="1"/>
</dbReference>
<accession>A0A1Y4LFX9</accession>
<keyword evidence="2" id="KW-0378">Hydrolase</keyword>
<proteinExistence type="inferred from homology"/>
<evidence type="ECO:0000256" key="3">
    <source>
        <dbReference type="ARBA" id="ARBA00023295"/>
    </source>
</evidence>
<dbReference type="PRINTS" id="PR00131">
    <property type="entry name" value="GLHYDRLASE1"/>
</dbReference>
<evidence type="ECO:0000256" key="4">
    <source>
        <dbReference type="RuleBase" id="RU003690"/>
    </source>
</evidence>
<organism evidence="5 6">
    <name type="scientific">Butyricicoccus pullicaecorum</name>
    <dbReference type="NCBI Taxonomy" id="501571"/>
    <lineage>
        <taxon>Bacteria</taxon>
        <taxon>Bacillati</taxon>
        <taxon>Bacillota</taxon>
        <taxon>Clostridia</taxon>
        <taxon>Eubacteriales</taxon>
        <taxon>Butyricicoccaceae</taxon>
        <taxon>Butyricicoccus</taxon>
    </lineage>
</organism>
<comment type="caution">
    <text evidence="5">The sequence shown here is derived from an EMBL/GenBank/DDBJ whole genome shotgun (WGS) entry which is preliminary data.</text>
</comment>
<evidence type="ECO:0000256" key="1">
    <source>
        <dbReference type="ARBA" id="ARBA00010838"/>
    </source>
</evidence>
<dbReference type="PROSITE" id="PS00653">
    <property type="entry name" value="GLYCOSYL_HYDROL_F1_2"/>
    <property type="match status" value="1"/>
</dbReference>
<dbReference type="PANTHER" id="PTHR10353">
    <property type="entry name" value="GLYCOSYL HYDROLASE"/>
    <property type="match status" value="1"/>
</dbReference>
<evidence type="ECO:0000313" key="5">
    <source>
        <dbReference type="EMBL" id="OUP55616.1"/>
    </source>
</evidence>
<dbReference type="PANTHER" id="PTHR10353:SF122">
    <property type="entry name" value="6-PHOSPHO-BETA-GLUCOSIDASE ASCB-RELATED"/>
    <property type="match status" value="1"/>
</dbReference>
<dbReference type="InterPro" id="IPR033132">
    <property type="entry name" value="GH_1_N_CS"/>
</dbReference>
<evidence type="ECO:0000313" key="6">
    <source>
        <dbReference type="Proteomes" id="UP000195326"/>
    </source>
</evidence>
<keyword evidence="3" id="KW-0326">Glycosidase</keyword>
<dbReference type="GO" id="GO:0016052">
    <property type="term" value="P:carbohydrate catabolic process"/>
    <property type="evidence" value="ECO:0007669"/>
    <property type="project" value="TreeGrafter"/>
</dbReference>